<dbReference type="GO" id="GO:0006235">
    <property type="term" value="P:dTTP biosynthetic process"/>
    <property type="evidence" value="ECO:0007669"/>
    <property type="project" value="UniProtKB-UniRule"/>
</dbReference>
<comment type="similarity">
    <text evidence="1 11">Belongs to the thymidylate kinase family.</text>
</comment>
<dbReference type="InterPro" id="IPR018094">
    <property type="entry name" value="Thymidylate_kinase"/>
</dbReference>
<keyword evidence="6 11" id="KW-0547">Nucleotide-binding</keyword>
<dbReference type="EMBL" id="QRWX01000001">
    <property type="protein sequence ID" value="RGT57652.1"/>
    <property type="molecule type" value="Genomic_DNA"/>
</dbReference>
<comment type="function">
    <text evidence="10 11">Phosphorylation of dTMP to form dTDP in both de novo and salvage pathways of dTTP synthesis.</text>
</comment>
<dbReference type="GO" id="GO:0006233">
    <property type="term" value="P:dTDP biosynthetic process"/>
    <property type="evidence" value="ECO:0007669"/>
    <property type="project" value="InterPro"/>
</dbReference>
<dbReference type="CDD" id="cd01672">
    <property type="entry name" value="TMPK"/>
    <property type="match status" value="1"/>
</dbReference>
<reference evidence="13 14" key="1">
    <citation type="submission" date="2018-08" db="EMBL/GenBank/DDBJ databases">
        <title>A genome reference for cultivated species of the human gut microbiota.</title>
        <authorList>
            <person name="Zou Y."/>
            <person name="Xue W."/>
            <person name="Luo G."/>
        </authorList>
    </citation>
    <scope>NUCLEOTIDE SEQUENCE [LARGE SCALE GENOMIC DNA]</scope>
    <source>
        <strain evidence="13 14">AF18-46</strain>
    </source>
</reference>
<dbReference type="InterPro" id="IPR039430">
    <property type="entry name" value="Thymidylate_kin-like_dom"/>
</dbReference>
<dbReference type="InterPro" id="IPR018095">
    <property type="entry name" value="Thymidylate_kin_CS"/>
</dbReference>
<evidence type="ECO:0000256" key="2">
    <source>
        <dbReference type="ARBA" id="ARBA00012980"/>
    </source>
</evidence>
<dbReference type="GeneID" id="89621294"/>
<feature type="domain" description="Thymidylate kinase-like" evidence="12">
    <location>
        <begin position="9"/>
        <end position="196"/>
    </location>
</feature>
<dbReference type="HAMAP" id="MF_00165">
    <property type="entry name" value="Thymidylate_kinase"/>
    <property type="match status" value="1"/>
</dbReference>
<evidence type="ECO:0000256" key="11">
    <source>
        <dbReference type="HAMAP-Rule" id="MF_00165"/>
    </source>
</evidence>
<dbReference type="PANTHER" id="PTHR10344:SF4">
    <property type="entry name" value="UMP-CMP KINASE 2, MITOCHONDRIAL"/>
    <property type="match status" value="1"/>
</dbReference>
<evidence type="ECO:0000256" key="10">
    <source>
        <dbReference type="ARBA" id="ARBA00057735"/>
    </source>
</evidence>
<evidence type="ECO:0000256" key="6">
    <source>
        <dbReference type="ARBA" id="ARBA00022741"/>
    </source>
</evidence>
<keyword evidence="5 11" id="KW-0545">Nucleotide biosynthesis</keyword>
<dbReference type="Gene3D" id="3.40.50.300">
    <property type="entry name" value="P-loop containing nucleotide triphosphate hydrolases"/>
    <property type="match status" value="1"/>
</dbReference>
<comment type="catalytic activity">
    <reaction evidence="9 11">
        <text>dTMP + ATP = dTDP + ADP</text>
        <dbReference type="Rhea" id="RHEA:13517"/>
        <dbReference type="ChEBI" id="CHEBI:30616"/>
        <dbReference type="ChEBI" id="CHEBI:58369"/>
        <dbReference type="ChEBI" id="CHEBI:63528"/>
        <dbReference type="ChEBI" id="CHEBI:456216"/>
        <dbReference type="EC" id="2.7.4.9"/>
    </reaction>
</comment>
<evidence type="ECO:0000256" key="1">
    <source>
        <dbReference type="ARBA" id="ARBA00009776"/>
    </source>
</evidence>
<dbReference type="RefSeq" id="WP_028077460.1">
    <property type="nucleotide sequence ID" value="NZ_AP028934.1"/>
</dbReference>
<accession>A0A412PHM1</accession>
<dbReference type="PROSITE" id="PS01331">
    <property type="entry name" value="THYMIDYLATE_KINASE"/>
    <property type="match status" value="1"/>
</dbReference>
<evidence type="ECO:0000313" key="13">
    <source>
        <dbReference type="EMBL" id="RGT57652.1"/>
    </source>
</evidence>
<dbReference type="GO" id="GO:0005829">
    <property type="term" value="C:cytosol"/>
    <property type="evidence" value="ECO:0007669"/>
    <property type="project" value="TreeGrafter"/>
</dbReference>
<proteinExistence type="inferred from homology"/>
<dbReference type="PANTHER" id="PTHR10344">
    <property type="entry name" value="THYMIDYLATE KINASE"/>
    <property type="match status" value="1"/>
</dbReference>
<evidence type="ECO:0000256" key="4">
    <source>
        <dbReference type="ARBA" id="ARBA00022679"/>
    </source>
</evidence>
<feature type="binding site" evidence="11">
    <location>
        <begin position="11"/>
        <end position="18"/>
    </location>
    <ligand>
        <name>ATP</name>
        <dbReference type="ChEBI" id="CHEBI:30616"/>
    </ligand>
</feature>
<evidence type="ECO:0000256" key="5">
    <source>
        <dbReference type="ARBA" id="ARBA00022727"/>
    </source>
</evidence>
<dbReference type="SUPFAM" id="SSF52540">
    <property type="entry name" value="P-loop containing nucleoside triphosphate hydrolases"/>
    <property type="match status" value="1"/>
</dbReference>
<organism evidence="13 14">
    <name type="scientific">Solobacterium moorei</name>
    <dbReference type="NCBI Taxonomy" id="102148"/>
    <lineage>
        <taxon>Bacteria</taxon>
        <taxon>Bacillati</taxon>
        <taxon>Bacillota</taxon>
        <taxon>Erysipelotrichia</taxon>
        <taxon>Erysipelotrichales</taxon>
        <taxon>Erysipelotrichaceae</taxon>
        <taxon>Solobacterium</taxon>
    </lineage>
</organism>
<dbReference type="Proteomes" id="UP000284731">
    <property type="component" value="Unassembled WGS sequence"/>
</dbReference>
<keyword evidence="7 11" id="KW-0418">Kinase</keyword>
<name>A0A412PHM1_9FIRM</name>
<evidence type="ECO:0000256" key="7">
    <source>
        <dbReference type="ARBA" id="ARBA00022777"/>
    </source>
</evidence>
<evidence type="ECO:0000259" key="12">
    <source>
        <dbReference type="Pfam" id="PF02223"/>
    </source>
</evidence>
<dbReference type="AlphaFoldDB" id="A0A412PHM1"/>
<keyword evidence="8 11" id="KW-0067">ATP-binding</keyword>
<keyword evidence="4 11" id="KW-0808">Transferase</keyword>
<dbReference type="GO" id="GO:0006227">
    <property type="term" value="P:dUDP biosynthetic process"/>
    <property type="evidence" value="ECO:0007669"/>
    <property type="project" value="TreeGrafter"/>
</dbReference>
<sequence length="211" mass="23811">MKTGLFITFEGPDGSGKTTVSTAVTNMLEADGYQVRYTREPGGSNIAEQIRHVILDPKNTEMDARTEALLYAASRRQHLIDKVLPVLEQGVHVISDRFVDSSLAYQGCGREIGMDEVYEINQFAIENHMPDKTIFLQIDAETGLKRIHRGREVLDRLDQESVEFHQRVHEGYQKVIEKYADRMIIVDATADVDTVIQKSYEIVKGLLDAQG</sequence>
<dbReference type="GO" id="GO:0005524">
    <property type="term" value="F:ATP binding"/>
    <property type="evidence" value="ECO:0007669"/>
    <property type="project" value="UniProtKB-UniRule"/>
</dbReference>
<dbReference type="NCBIfam" id="TIGR00041">
    <property type="entry name" value="DTMP_kinase"/>
    <property type="match status" value="1"/>
</dbReference>
<evidence type="ECO:0000256" key="3">
    <source>
        <dbReference type="ARBA" id="ARBA00017144"/>
    </source>
</evidence>
<dbReference type="EC" id="2.7.4.9" evidence="2 11"/>
<dbReference type="FunFam" id="3.40.50.300:FF:000225">
    <property type="entry name" value="Thymidylate kinase"/>
    <property type="match status" value="1"/>
</dbReference>
<evidence type="ECO:0000313" key="14">
    <source>
        <dbReference type="Proteomes" id="UP000284731"/>
    </source>
</evidence>
<dbReference type="Pfam" id="PF02223">
    <property type="entry name" value="Thymidylate_kin"/>
    <property type="match status" value="1"/>
</dbReference>
<evidence type="ECO:0000256" key="9">
    <source>
        <dbReference type="ARBA" id="ARBA00048743"/>
    </source>
</evidence>
<comment type="caution">
    <text evidence="13">The sequence shown here is derived from an EMBL/GenBank/DDBJ whole genome shotgun (WGS) entry which is preliminary data.</text>
</comment>
<evidence type="ECO:0000256" key="8">
    <source>
        <dbReference type="ARBA" id="ARBA00022840"/>
    </source>
</evidence>
<dbReference type="GO" id="GO:0004798">
    <property type="term" value="F:dTMP kinase activity"/>
    <property type="evidence" value="ECO:0007669"/>
    <property type="project" value="UniProtKB-UniRule"/>
</dbReference>
<dbReference type="InterPro" id="IPR027417">
    <property type="entry name" value="P-loop_NTPase"/>
</dbReference>
<gene>
    <name evidence="11" type="primary">tmk</name>
    <name evidence="13" type="ORF">DWX20_00980</name>
</gene>
<protein>
    <recommendedName>
        <fullName evidence="3 11">Thymidylate kinase</fullName>
        <ecNumber evidence="2 11">2.7.4.9</ecNumber>
    </recommendedName>
    <alternativeName>
        <fullName evidence="11">dTMP kinase</fullName>
    </alternativeName>
</protein>